<dbReference type="SUPFAM" id="SSF52266">
    <property type="entry name" value="SGNH hydrolase"/>
    <property type="match status" value="1"/>
</dbReference>
<accession>A0A166ET55</accession>
<dbReference type="CDD" id="cd01837">
    <property type="entry name" value="SGNH_plant_lipase_like"/>
    <property type="match status" value="1"/>
</dbReference>
<dbReference type="InterPro" id="IPR035669">
    <property type="entry name" value="SGNH_plant_lipase-like"/>
</dbReference>
<dbReference type="GO" id="GO:0006629">
    <property type="term" value="P:lipid metabolic process"/>
    <property type="evidence" value="ECO:0007669"/>
    <property type="project" value="InterPro"/>
</dbReference>
<keyword evidence="5" id="KW-1185">Reference proteome</keyword>
<dbReference type="AlphaFoldDB" id="A0A166ET55"/>
<dbReference type="PANTHER" id="PTHR45642:SF30">
    <property type="entry name" value="SGNH HYDROLASE-TYPE ESTERASE DOMAIN-CONTAINING PROTEIN"/>
    <property type="match status" value="1"/>
</dbReference>
<evidence type="ECO:0000313" key="5">
    <source>
        <dbReference type="Proteomes" id="UP000077755"/>
    </source>
</evidence>
<comment type="similarity">
    <text evidence="1">Belongs to the 'GDSL' lipolytic enzyme family.</text>
</comment>
<dbReference type="InterPro" id="IPR036514">
    <property type="entry name" value="SGNH_hydro_sf"/>
</dbReference>
<evidence type="ECO:0000313" key="4">
    <source>
        <dbReference type="EMBL" id="WOG89548.1"/>
    </source>
</evidence>
<evidence type="ECO:0000256" key="2">
    <source>
        <dbReference type="SAM" id="SignalP"/>
    </source>
</evidence>
<dbReference type="PROSITE" id="PS01098">
    <property type="entry name" value="LIPASE_GDSL_SER"/>
    <property type="match status" value="1"/>
</dbReference>
<dbReference type="InterPro" id="IPR008265">
    <property type="entry name" value="Lipase_GDSL_AS"/>
</dbReference>
<dbReference type="EMBL" id="LNRQ01000002">
    <property type="protein sequence ID" value="KZN06944.1"/>
    <property type="molecule type" value="Genomic_DNA"/>
</dbReference>
<protein>
    <submittedName>
        <fullName evidence="3">Uncharacterized protein</fullName>
    </submittedName>
</protein>
<feature type="signal peptide" evidence="2">
    <location>
        <begin position="1"/>
        <end position="24"/>
    </location>
</feature>
<reference evidence="3" key="1">
    <citation type="journal article" date="2016" name="Nat. Genet.">
        <title>A high-quality carrot genome assembly provides new insights into carotenoid accumulation and asterid genome evolution.</title>
        <authorList>
            <person name="Iorizzo M."/>
            <person name="Ellison S."/>
            <person name="Senalik D."/>
            <person name="Zeng P."/>
            <person name="Satapoomin P."/>
            <person name="Huang J."/>
            <person name="Bowman M."/>
            <person name="Iovene M."/>
            <person name="Sanseverino W."/>
            <person name="Cavagnaro P."/>
            <person name="Yildiz M."/>
            <person name="Macko-Podgorni A."/>
            <person name="Moranska E."/>
            <person name="Grzebelus E."/>
            <person name="Grzebelus D."/>
            <person name="Ashrafi H."/>
            <person name="Zheng Z."/>
            <person name="Cheng S."/>
            <person name="Spooner D."/>
            <person name="Van Deynze A."/>
            <person name="Simon P."/>
        </authorList>
    </citation>
    <scope>NUCLEOTIDE SEQUENCE [LARGE SCALE GENOMIC DNA]</scope>
    <source>
        <tissue evidence="3">Leaf</tissue>
    </source>
</reference>
<dbReference type="Proteomes" id="UP000077755">
    <property type="component" value="Chromosome 2"/>
</dbReference>
<keyword evidence="2" id="KW-0732">Signal</keyword>
<gene>
    <name evidence="3" type="ORF">DCAR_007781</name>
    <name evidence="4" type="ORF">DCAR_0208786</name>
</gene>
<feature type="chain" id="PRO_5007872848" evidence="2">
    <location>
        <begin position="25"/>
        <end position="342"/>
    </location>
</feature>
<dbReference type="InterPro" id="IPR001087">
    <property type="entry name" value="GDSL"/>
</dbReference>
<dbReference type="PANTHER" id="PTHR45642">
    <property type="entry name" value="GDSL ESTERASE/LIPASE EXL3"/>
    <property type="match status" value="1"/>
</dbReference>
<reference evidence="4" key="2">
    <citation type="submission" date="2022-03" db="EMBL/GenBank/DDBJ databases">
        <title>Draft title - Genomic analysis of global carrot germplasm unveils the trajectory of domestication and the origin of high carotenoid orange carrot.</title>
        <authorList>
            <person name="Iorizzo M."/>
            <person name="Ellison S."/>
            <person name="Senalik D."/>
            <person name="Macko-Podgorni A."/>
            <person name="Grzebelus D."/>
            <person name="Bostan H."/>
            <person name="Rolling W."/>
            <person name="Curaba J."/>
            <person name="Simon P."/>
        </authorList>
    </citation>
    <scope>NUCLEOTIDE SEQUENCE</scope>
    <source>
        <tissue evidence="4">Leaf</tissue>
    </source>
</reference>
<dbReference type="Pfam" id="PF00657">
    <property type="entry name" value="Lipase_GDSL"/>
    <property type="match status" value="1"/>
</dbReference>
<dbReference type="EMBL" id="CP093344">
    <property type="protein sequence ID" value="WOG89548.1"/>
    <property type="molecule type" value="Genomic_DNA"/>
</dbReference>
<organism evidence="3">
    <name type="scientific">Daucus carota subsp. sativus</name>
    <name type="common">Carrot</name>
    <dbReference type="NCBI Taxonomy" id="79200"/>
    <lineage>
        <taxon>Eukaryota</taxon>
        <taxon>Viridiplantae</taxon>
        <taxon>Streptophyta</taxon>
        <taxon>Embryophyta</taxon>
        <taxon>Tracheophyta</taxon>
        <taxon>Spermatophyta</taxon>
        <taxon>Magnoliopsida</taxon>
        <taxon>eudicotyledons</taxon>
        <taxon>Gunneridae</taxon>
        <taxon>Pentapetalae</taxon>
        <taxon>asterids</taxon>
        <taxon>campanulids</taxon>
        <taxon>Apiales</taxon>
        <taxon>Apiaceae</taxon>
        <taxon>Apioideae</taxon>
        <taxon>Scandiceae</taxon>
        <taxon>Daucinae</taxon>
        <taxon>Daucus</taxon>
        <taxon>Daucus sect. Daucus</taxon>
    </lineage>
</organism>
<evidence type="ECO:0000313" key="3">
    <source>
        <dbReference type="EMBL" id="KZN06944.1"/>
    </source>
</evidence>
<dbReference type="Gene3D" id="3.40.50.1110">
    <property type="entry name" value="SGNH hydrolase"/>
    <property type="match status" value="1"/>
</dbReference>
<sequence length="342" mass="37018">MALSIFTFLFILLQLFNILLTCNALPKFSAILIFGDSLLDTGNNNFIPSFAQANHPPYGVSFPGGVATGRFSDGKLMSDFLAEALGIKQLVPPFMDPKLPPSELPTGVCFASAGAGYDDKTSATQVIPVTEQYQKHFKDYKQKLIATVGDKKAADILQNSFMFSTSGSNDMALNFYANPLQAGSIDQYQNFLIGNIAKFIKSLYADGCRNMAIAGLPPICGPLSAGGILGCVFDNNSDANVYNRKLQAMLTQLQSSLPGSKLVYADIFTPLVQISSDPLSHGILFPINCCGEGFPTMAATCNEFVLTCPNPGSYMLWDSVHPTQAVYRVMTDFLIKNVLSQF</sequence>
<dbReference type="OrthoDB" id="1600564at2759"/>
<proteinExistence type="inferred from homology"/>
<dbReference type="OMA" id="DDITAHT"/>
<dbReference type="InterPro" id="IPR050592">
    <property type="entry name" value="GDSL_lipolytic_enzyme"/>
</dbReference>
<dbReference type="Gramene" id="KZN06944">
    <property type="protein sequence ID" value="KZN06944"/>
    <property type="gene ID" value="DCAR_007781"/>
</dbReference>
<dbReference type="KEGG" id="dcr:108208562"/>
<evidence type="ECO:0000256" key="1">
    <source>
        <dbReference type="ARBA" id="ARBA00008668"/>
    </source>
</evidence>
<dbReference type="GO" id="GO:0016298">
    <property type="term" value="F:lipase activity"/>
    <property type="evidence" value="ECO:0007669"/>
    <property type="project" value="InterPro"/>
</dbReference>
<name>A0A166ET55_DAUCS</name>